<dbReference type="Gene3D" id="2.60.120.200">
    <property type="match status" value="1"/>
</dbReference>
<dbReference type="InterPro" id="IPR013320">
    <property type="entry name" value="ConA-like_dom_sf"/>
</dbReference>
<evidence type="ECO:0000313" key="1">
    <source>
        <dbReference type="EMBL" id="TKW57339.1"/>
    </source>
</evidence>
<dbReference type="SUPFAM" id="SSF49899">
    <property type="entry name" value="Concanavalin A-like lectins/glucanases"/>
    <property type="match status" value="1"/>
</dbReference>
<proteinExistence type="predicted"/>
<gene>
    <name evidence="1" type="ORF">CTA1_7799</name>
</gene>
<protein>
    <submittedName>
        <fullName evidence="1">Putative glycosidase C21B10.07</fullName>
    </submittedName>
</protein>
<dbReference type="EMBL" id="PJEX01000044">
    <property type="protein sequence ID" value="TKW57339.1"/>
    <property type="molecule type" value="Genomic_DNA"/>
</dbReference>
<dbReference type="STRING" id="1306861.A0A4U6XP42"/>
<keyword evidence="1" id="KW-0326">Glycosidase</keyword>
<accession>A0A4U6XP42</accession>
<comment type="caution">
    <text evidence="1">The sequence shown here is derived from an EMBL/GenBank/DDBJ whole genome shotgun (WGS) entry which is preliminary data.</text>
</comment>
<sequence length="161" mass="17147">MEAINQDTDGNQMTLHTTSGCDMDVKCKQTGTKLQSDCKNSTNGNAGCGVEGSVSTYGTNFNDGGGGYMAMEWRDEGIRSPDPSGWGNAMADFPNTACDMSSHFKNQSLIINIDVCGSLVEAKYADSGCGGSSCSDFQANNPDAFKTAYWEFGAFHFYTAS</sequence>
<dbReference type="Proteomes" id="UP000310108">
    <property type="component" value="Unassembled WGS sequence"/>
</dbReference>
<dbReference type="GO" id="GO:0016798">
    <property type="term" value="F:hydrolase activity, acting on glycosyl bonds"/>
    <property type="evidence" value="ECO:0007669"/>
    <property type="project" value="UniProtKB-KW"/>
</dbReference>
<dbReference type="AlphaFoldDB" id="A0A4U6XP42"/>
<keyword evidence="1" id="KW-0378">Hydrolase</keyword>
<keyword evidence="2" id="KW-1185">Reference proteome</keyword>
<evidence type="ECO:0000313" key="2">
    <source>
        <dbReference type="Proteomes" id="UP000310108"/>
    </source>
</evidence>
<reference evidence="1 2" key="1">
    <citation type="journal article" date="2019" name="PLoS ONE">
        <title>Comparative genome analysis indicates high evolutionary potential of pathogenicity genes in Colletotrichum tanaceti.</title>
        <authorList>
            <person name="Lelwala R.V."/>
            <person name="Korhonen P.K."/>
            <person name="Young N.D."/>
            <person name="Scott J.B."/>
            <person name="Ades P.A."/>
            <person name="Gasser R.B."/>
            <person name="Taylor P.W.J."/>
        </authorList>
    </citation>
    <scope>NUCLEOTIDE SEQUENCE [LARGE SCALE GENOMIC DNA]</scope>
    <source>
        <strain evidence="1">BRIP57314</strain>
    </source>
</reference>
<name>A0A4U6XP42_9PEZI</name>
<dbReference type="Pfam" id="PF26113">
    <property type="entry name" value="GH16_XgeA"/>
    <property type="match status" value="1"/>
</dbReference>
<dbReference type="OrthoDB" id="192832at2759"/>
<organism evidence="1 2">
    <name type="scientific">Colletotrichum tanaceti</name>
    <dbReference type="NCBI Taxonomy" id="1306861"/>
    <lineage>
        <taxon>Eukaryota</taxon>
        <taxon>Fungi</taxon>
        <taxon>Dikarya</taxon>
        <taxon>Ascomycota</taxon>
        <taxon>Pezizomycotina</taxon>
        <taxon>Sordariomycetes</taxon>
        <taxon>Hypocreomycetidae</taxon>
        <taxon>Glomerellales</taxon>
        <taxon>Glomerellaceae</taxon>
        <taxon>Colletotrichum</taxon>
        <taxon>Colletotrichum destructivum species complex</taxon>
    </lineage>
</organism>